<dbReference type="PANTHER" id="PTHR30591:SF1">
    <property type="entry name" value="RECBCD ENZYME SUBUNIT RECC"/>
    <property type="match status" value="1"/>
</dbReference>
<dbReference type="NCBIfam" id="TIGR01450">
    <property type="entry name" value="recC"/>
    <property type="match status" value="1"/>
</dbReference>
<evidence type="ECO:0000259" key="11">
    <source>
        <dbReference type="Pfam" id="PF17946"/>
    </source>
</evidence>
<proteinExistence type="inferred from homology"/>
<keyword evidence="1 10" id="KW-0540">Nuclease</keyword>
<dbReference type="GO" id="GO:0008854">
    <property type="term" value="F:exodeoxyribonuclease V activity"/>
    <property type="evidence" value="ECO:0007669"/>
    <property type="project" value="UniProtKB-EC"/>
</dbReference>
<dbReference type="Pfam" id="PF17946">
    <property type="entry name" value="RecC_C"/>
    <property type="match status" value="1"/>
</dbReference>
<keyword evidence="7 10" id="KW-0067">ATP-binding</keyword>
<dbReference type="RefSeq" id="WP_163135513.1">
    <property type="nucleotide sequence ID" value="NZ_JAAILA010000006.1"/>
</dbReference>
<evidence type="ECO:0000256" key="6">
    <source>
        <dbReference type="ARBA" id="ARBA00022839"/>
    </source>
</evidence>
<dbReference type="Gene3D" id="3.40.50.10930">
    <property type="match status" value="1"/>
</dbReference>
<comment type="subunit">
    <text evidence="10">Heterotrimer of RecB, RecC and RecD. All subunits contribute to DNA-binding.</text>
</comment>
<dbReference type="InterPro" id="IPR041500">
    <property type="entry name" value="RecC_C"/>
</dbReference>
<accession>A0ABX0CZU4</accession>
<dbReference type="PANTHER" id="PTHR30591">
    <property type="entry name" value="RECBCD ENZYME SUBUNIT RECC"/>
    <property type="match status" value="1"/>
</dbReference>
<dbReference type="Pfam" id="PF04257">
    <property type="entry name" value="Exonuc_V_gamma"/>
    <property type="match status" value="1"/>
</dbReference>
<name>A0ABX0CZU4_9GAMM</name>
<evidence type="ECO:0000256" key="5">
    <source>
        <dbReference type="ARBA" id="ARBA00022806"/>
    </source>
</evidence>
<dbReference type="InterPro" id="IPR013986">
    <property type="entry name" value="DExx_box_DNA_helicase_dom_sf"/>
</dbReference>
<dbReference type="Proteomes" id="UP000472827">
    <property type="component" value="Unassembled WGS sequence"/>
</dbReference>
<sequence>MFTLYHSNQLDLLKELLVSRIRQAPLSHPFEHEQILVQSPGMAQWLKLELAKAFGIAANIDFPLPASFIWEMFTQVLADVPRQSPYNKGSMSWQLMTILPALLDRPAFAPLAAYLGGDEQDPAQDPEQVRLWQLCQKVADLFDQYLVYRPDWIARWEEGEGLSQELAGVSGQDWQPELWRELVARTLALAPSGYHRANLYEEFIHELARTRDLPGKLPQRVFVFGISALPPRYVEALLALGSRPEVEVHLFVTNPCRYYWGDLLDRKTLARLETRLKPGTDIETLQGPANPLLASMGKLGRDYLHQLMELEVPQIEAFVDIDEVDEQGNVSLLRAIQKDVLELAERGAGQFDLDSSHHKSPISPADGSLQIHACHGPMRELEVLHDRLLALFEQDPTLTPKDVVVMMPDVNSYGPYIQAVFGARGQIPFAVSDRAASQESPLLQSFLALLKLPNARLGAGELLAILEVPAVLRRFELDDDEFNQLRVWVQETGIRWGLDDGYPVRFDLPPMSGNSWLFGLRRMLLGFAMGDGEPVAGILPCADNTGGQQGPLASILPCADNMGGQQGPLASILPYAEIEGQQGLALGKLAWFVDSLAEFLPRLQQAQPLAEWNACLLALLERFYLADEDEERQLQLIRSQLADWQTQLGEARFDQPITADLLQDYLGSVLGESRSSQRFLAGQVNFCTLMPMRSIPFRQVCLLGMNDGVYPRTLAPMGFDLMAVAGRRGDRSRRDDDRYLFLEALLSAQQGLYISYQGFSAQDNSDKVPSVLLAELIDYVRQGFVLAGDENLDDEASGRRLLQHLIVPHPLTPYSRNYFYPQAGSGLFTYAADWLPALNPVRGAANFQSGELPLPPEWGKEQGLELAELLRFYRQPTKYFLNRRLKVWFELNEANIEDSEPFELDGLQHYQLKALLLDAHLAQGDSSVRRERLQLTGLLPQGWFGSLLLEDLDAEMGKLADRLRPWVAANEAEKRAVEIDISLTQGQLQGWIDTQKGRLLVVKPGSFNGKDLLLGWIQHLCLSLSAAPGDTLLFDAKQSLRLPALPAEEARPRLAALVSLWAQGMKRPLPFFPNTAWEWFRAIEKDPDKPEAADKAALTRFNGGYMVTGEGQDPYVARCFPELDDAVLGQLQALAREHLTPLLTTLEMM</sequence>
<keyword evidence="4 10" id="KW-0378">Hydrolase</keyword>
<dbReference type="Gene3D" id="1.10.10.160">
    <property type="match status" value="1"/>
</dbReference>
<comment type="miscellaneous">
    <text evidence="10">In the RecBCD complex, RecB has a slow 3'-5' helicase, an exonuclease activity and loads RecA onto ssDNA, RecD has a fast 5'-3' helicase activity, while RecC stimulates the ATPase and processivity of the RecB helicase and contributes to recognition of the Chi site.</text>
</comment>
<keyword evidence="5 10" id="KW-0347">Helicase</keyword>
<comment type="caution">
    <text evidence="12">The sequence shown here is derived from an EMBL/GenBank/DDBJ whole genome shotgun (WGS) entry which is preliminary data.</text>
</comment>
<comment type="similarity">
    <text evidence="10">Belongs to the RecC family.</text>
</comment>
<reference evidence="12 13" key="1">
    <citation type="submission" date="2020-02" db="EMBL/GenBank/DDBJ databases">
        <title>Genome sequencing of Aeromonas rivipollensis.</title>
        <authorList>
            <person name="Fono-Tamo Ubani E.K."/>
            <person name="Lekota K.E."/>
        </authorList>
    </citation>
    <scope>NUCLEOTIDE SEQUENCE [LARGE SCALE GENOMIC DNA]</scope>
    <source>
        <strain evidence="12 13">G78</strain>
    </source>
</reference>
<keyword evidence="2 10" id="KW-0547">Nucleotide-binding</keyword>
<dbReference type="InterPro" id="IPR011335">
    <property type="entry name" value="Restrct_endonuc-II-like"/>
</dbReference>
<keyword evidence="13" id="KW-1185">Reference proteome</keyword>
<dbReference type="Gene3D" id="3.40.50.300">
    <property type="entry name" value="P-loop containing nucleotide triphosphate hydrolases"/>
    <property type="match status" value="2"/>
</dbReference>
<gene>
    <name evidence="10 12" type="primary">recC</name>
    <name evidence="12" type="ORF">G4923_03425</name>
</gene>
<evidence type="ECO:0000313" key="12">
    <source>
        <dbReference type="EMBL" id="NEX87764.1"/>
    </source>
</evidence>
<dbReference type="EMBL" id="JAAILA010000006">
    <property type="protein sequence ID" value="NEX87764.1"/>
    <property type="molecule type" value="Genomic_DNA"/>
</dbReference>
<keyword evidence="9 10" id="KW-0234">DNA repair</keyword>
<dbReference type="InterPro" id="IPR006697">
    <property type="entry name" value="RecC"/>
</dbReference>
<dbReference type="PIRSF" id="PIRSF000980">
    <property type="entry name" value="RecC"/>
    <property type="match status" value="1"/>
</dbReference>
<evidence type="ECO:0000256" key="2">
    <source>
        <dbReference type="ARBA" id="ARBA00022741"/>
    </source>
</evidence>
<keyword evidence="8 10" id="KW-0238">DNA-binding</keyword>
<keyword evidence="3 10" id="KW-0227">DNA damage</keyword>
<evidence type="ECO:0000256" key="10">
    <source>
        <dbReference type="HAMAP-Rule" id="MF_01486"/>
    </source>
</evidence>
<evidence type="ECO:0000256" key="7">
    <source>
        <dbReference type="ARBA" id="ARBA00022840"/>
    </source>
</evidence>
<feature type="domain" description="RecC C-terminal" evidence="11">
    <location>
        <begin position="864"/>
        <end position="1083"/>
    </location>
</feature>
<dbReference type="Gene3D" id="1.10.10.990">
    <property type="match status" value="1"/>
</dbReference>
<evidence type="ECO:0000256" key="4">
    <source>
        <dbReference type="ARBA" id="ARBA00022801"/>
    </source>
</evidence>
<comment type="function">
    <text evidence="10">A helicase/nuclease that prepares dsDNA breaks (DSB) for recombinational DNA repair. Binds to DSBs and unwinds DNA via a highly rapid and processive ATP-dependent bidirectional helicase activity. Unwinds dsDNA until it encounters a Chi (crossover hotspot instigator) sequence from the 3' direction. Cuts ssDNA a few nucleotides 3' to the Chi site. The properties and activities of the enzyme are changed at Chi. The Chi-altered holoenzyme produces a long 3'-ssDNA overhang and facilitates RecA-binding to the ssDNA for homologous DNA recombination and repair. Holoenzyme degrades any linearized DNA that is unable to undergo homologous recombination. In the holoenzyme this subunit recognizes the wild-type Chi sequence, and when added to isolated RecB increases its ATP-dependent helicase processivity.</text>
</comment>
<protein>
    <recommendedName>
        <fullName evidence="10">RecBCD enzyme subunit RecC</fullName>
    </recommendedName>
    <alternativeName>
        <fullName evidence="10">Exonuclease V subunit RecC</fullName>
        <shortName evidence="10">ExoV subunit RecC</shortName>
    </alternativeName>
    <alternativeName>
        <fullName evidence="10">Helicase/nuclease RecBCD subunit RecC</fullName>
    </alternativeName>
</protein>
<keyword evidence="6 10" id="KW-0269">Exonuclease</keyword>
<evidence type="ECO:0000256" key="3">
    <source>
        <dbReference type="ARBA" id="ARBA00022763"/>
    </source>
</evidence>
<dbReference type="CDD" id="cd22353">
    <property type="entry name" value="RecC_C-like"/>
    <property type="match status" value="1"/>
</dbReference>
<dbReference type="HAMAP" id="MF_01486">
    <property type="entry name" value="RecC"/>
    <property type="match status" value="1"/>
</dbReference>
<evidence type="ECO:0000256" key="9">
    <source>
        <dbReference type="ARBA" id="ARBA00023204"/>
    </source>
</evidence>
<dbReference type="SUPFAM" id="SSF52980">
    <property type="entry name" value="Restriction endonuclease-like"/>
    <property type="match status" value="1"/>
</dbReference>
<organism evidence="12 13">
    <name type="scientific">Aeromonas rivipollensis</name>
    <dbReference type="NCBI Taxonomy" id="948519"/>
    <lineage>
        <taxon>Bacteria</taxon>
        <taxon>Pseudomonadati</taxon>
        <taxon>Pseudomonadota</taxon>
        <taxon>Gammaproteobacteria</taxon>
        <taxon>Aeromonadales</taxon>
        <taxon>Aeromonadaceae</taxon>
        <taxon>Aeromonas</taxon>
    </lineage>
</organism>
<evidence type="ECO:0000256" key="1">
    <source>
        <dbReference type="ARBA" id="ARBA00022722"/>
    </source>
</evidence>
<evidence type="ECO:0000313" key="13">
    <source>
        <dbReference type="Proteomes" id="UP000472827"/>
    </source>
</evidence>
<dbReference type="SUPFAM" id="SSF52540">
    <property type="entry name" value="P-loop containing nucleoside triphosphate hydrolases"/>
    <property type="match status" value="2"/>
</dbReference>
<dbReference type="InterPro" id="IPR027417">
    <property type="entry name" value="P-loop_NTPase"/>
</dbReference>
<evidence type="ECO:0000256" key="8">
    <source>
        <dbReference type="ARBA" id="ARBA00023125"/>
    </source>
</evidence>